<keyword evidence="2" id="KW-1185">Reference proteome</keyword>
<dbReference type="STRING" id="1423782.FD32_GL000699"/>
<evidence type="ECO:0008006" key="3">
    <source>
        <dbReference type="Google" id="ProtNLM"/>
    </source>
</evidence>
<dbReference type="Proteomes" id="UP000051412">
    <property type="component" value="Unassembled WGS sequence"/>
</dbReference>
<reference evidence="1 2" key="1">
    <citation type="journal article" date="2015" name="Genome Announc.">
        <title>Expanding the biotechnology potential of lactobacilli through comparative genomics of 213 strains and associated genera.</title>
        <authorList>
            <person name="Sun Z."/>
            <person name="Harris H.M."/>
            <person name="McCann A."/>
            <person name="Guo C."/>
            <person name="Argimon S."/>
            <person name="Zhang W."/>
            <person name="Yang X."/>
            <person name="Jeffery I.B."/>
            <person name="Cooney J.C."/>
            <person name="Kagawa T.F."/>
            <person name="Liu W."/>
            <person name="Song Y."/>
            <person name="Salvetti E."/>
            <person name="Wrobel A."/>
            <person name="Rasinkangas P."/>
            <person name="Parkhill J."/>
            <person name="Rea M.C."/>
            <person name="O'Sullivan O."/>
            <person name="Ritari J."/>
            <person name="Douillard F.P."/>
            <person name="Paul Ross R."/>
            <person name="Yang R."/>
            <person name="Briner A.E."/>
            <person name="Felis G.E."/>
            <person name="de Vos W.M."/>
            <person name="Barrangou R."/>
            <person name="Klaenhammer T.R."/>
            <person name="Caufield P.W."/>
            <person name="Cui Y."/>
            <person name="Zhang H."/>
            <person name="O'Toole P.W."/>
        </authorList>
    </citation>
    <scope>NUCLEOTIDE SEQUENCE [LARGE SCALE GENOMIC DNA]</scope>
    <source>
        <strain evidence="1 2">DSM 6035</strain>
    </source>
</reference>
<dbReference type="RefSeq" id="WP_047768974.1">
    <property type="nucleotide sequence ID" value="NZ_AZGM01000015.1"/>
</dbReference>
<dbReference type="PIRSF" id="PIRSF037263">
    <property type="entry name" value="DUF951_bac"/>
    <property type="match status" value="1"/>
</dbReference>
<dbReference type="OrthoDB" id="9802710at2"/>
<dbReference type="PATRIC" id="fig|1423782.4.peg.724"/>
<dbReference type="PANTHER" id="PTHR38455">
    <property type="entry name" value="HYPOTHETICAL CYTOSOLIC PROTEIN"/>
    <property type="match status" value="1"/>
</dbReference>
<evidence type="ECO:0000313" key="1">
    <source>
        <dbReference type="EMBL" id="KRM30087.1"/>
    </source>
</evidence>
<gene>
    <name evidence="1" type="ORF">FD32_GL000699</name>
</gene>
<organism evidence="1 2">
    <name type="scientific">Limosilactobacillus panis DSM 6035</name>
    <dbReference type="NCBI Taxonomy" id="1423782"/>
    <lineage>
        <taxon>Bacteria</taxon>
        <taxon>Bacillati</taxon>
        <taxon>Bacillota</taxon>
        <taxon>Bacilli</taxon>
        <taxon>Lactobacillales</taxon>
        <taxon>Lactobacillaceae</taxon>
        <taxon>Limosilactobacillus</taxon>
    </lineage>
</organism>
<name>A0A0R1XIT3_9LACO</name>
<dbReference type="InterPro" id="IPR009296">
    <property type="entry name" value="DUF951"/>
</dbReference>
<comment type="caution">
    <text evidence="1">The sequence shown here is derived from an EMBL/GenBank/DDBJ whole genome shotgun (WGS) entry which is preliminary data.</text>
</comment>
<accession>A0A0R1XIT3</accession>
<dbReference type="EMBL" id="AZGM01000015">
    <property type="protein sequence ID" value="KRM30087.1"/>
    <property type="molecule type" value="Genomic_DNA"/>
</dbReference>
<dbReference type="PANTHER" id="PTHR38455:SF1">
    <property type="entry name" value="DUF951 DOMAIN-CONTAINING PROTEIN"/>
    <property type="match status" value="1"/>
</dbReference>
<proteinExistence type="predicted"/>
<dbReference type="AlphaFoldDB" id="A0A0R1XIT3"/>
<dbReference type="Pfam" id="PF06107">
    <property type="entry name" value="DUF951"/>
    <property type="match status" value="1"/>
</dbReference>
<protein>
    <recommendedName>
        <fullName evidence="3">DUF951 domain-containing protein</fullName>
    </recommendedName>
</protein>
<evidence type="ECO:0000313" key="2">
    <source>
        <dbReference type="Proteomes" id="UP000051412"/>
    </source>
</evidence>
<sequence length="67" mass="7479">MAAYDKGDIVLMKKAHPCGTNRWLITRVGADIKIQCEGCGHVVMMTRQKFDKGFKKVLEKGPAQTNN</sequence>